<gene>
    <name evidence="2" type="ORF">GRS66_001017</name>
</gene>
<evidence type="ECO:0000256" key="1">
    <source>
        <dbReference type="RuleBase" id="RU363082"/>
    </source>
</evidence>
<dbReference type="PANTHER" id="PTHR33558">
    <property type="entry name" value="GLUTAREDOXIN-LIKE PROTEIN C5ORF63 HOMOLOG"/>
    <property type="match status" value="1"/>
</dbReference>
<accession>A0A6C1DQD9</accession>
<evidence type="ECO:0000313" key="2">
    <source>
        <dbReference type="EMBL" id="QID78793.1"/>
    </source>
</evidence>
<dbReference type="InterPro" id="IPR052565">
    <property type="entry name" value="Glutaredoxin-like_YDR286C"/>
</dbReference>
<dbReference type="Pfam" id="PF05768">
    <property type="entry name" value="Glrx-like"/>
    <property type="match status" value="1"/>
</dbReference>
<organism evidence="2 3">
    <name type="scientific">Saccharomyces pastorianus</name>
    <name type="common">Lager yeast</name>
    <name type="synonym">Saccharomyces cerevisiae x Saccharomyces eubayanus</name>
    <dbReference type="NCBI Taxonomy" id="27292"/>
    <lineage>
        <taxon>Eukaryota</taxon>
        <taxon>Fungi</taxon>
        <taxon>Dikarya</taxon>
        <taxon>Ascomycota</taxon>
        <taxon>Saccharomycotina</taxon>
        <taxon>Saccharomycetes</taxon>
        <taxon>Saccharomycetales</taxon>
        <taxon>Saccharomycetaceae</taxon>
        <taxon>Saccharomyces</taxon>
    </lineage>
</organism>
<keyword evidence="1" id="KW-0249">Electron transport</keyword>
<dbReference type="InterPro" id="IPR036249">
    <property type="entry name" value="Thioredoxin-like_sf"/>
</dbReference>
<keyword evidence="3" id="KW-1185">Reference proteome</keyword>
<protein>
    <recommendedName>
        <fullName evidence="1">Glutaredoxin-like protein</fullName>
    </recommendedName>
</protein>
<dbReference type="SMR" id="A0A6C1DQD9"/>
<dbReference type="InterPro" id="IPR008554">
    <property type="entry name" value="Glutaredoxin-like"/>
</dbReference>
<dbReference type="Gene3D" id="3.40.30.10">
    <property type="entry name" value="Glutaredoxin"/>
    <property type="match status" value="1"/>
</dbReference>
<reference evidence="2 3" key="1">
    <citation type="journal article" date="2019" name="BMC Genomics">
        <title>Chromosome level assembly and comparative genome analysis confirm lager-brewing yeasts originated from a single hybridization.</title>
        <authorList>
            <person name="Salazar A.N."/>
            <person name="Gorter de Vries A.R."/>
            <person name="van den Broek M."/>
            <person name="Brouwers N."/>
            <person name="de la Torre Cortes P."/>
            <person name="Kuijpers N.G.A."/>
            <person name="Daran J.G."/>
            <person name="Abeel T."/>
        </authorList>
    </citation>
    <scope>NUCLEOTIDE SEQUENCE [LARGE SCALE GENOMIC DNA]</scope>
    <source>
        <strain evidence="2 3">CBS 1483</strain>
    </source>
</reference>
<keyword evidence="1" id="KW-0813">Transport</keyword>
<dbReference type="AlphaFoldDB" id="A0A6C1DQD9"/>
<proteinExistence type="inferred from homology"/>
<dbReference type="PANTHER" id="PTHR33558:SF1">
    <property type="entry name" value="GLUTAREDOXIN-LIKE PROTEIN C5ORF63 HOMOLOG"/>
    <property type="match status" value="1"/>
</dbReference>
<dbReference type="EMBL" id="CP048985">
    <property type="protein sequence ID" value="QID78793.1"/>
    <property type="molecule type" value="Genomic_DNA"/>
</dbReference>
<name>A0A6C1DQD9_SACPS</name>
<dbReference type="SUPFAM" id="SSF52833">
    <property type="entry name" value="Thioredoxin-like"/>
    <property type="match status" value="1"/>
</dbReference>
<sequence length="114" mass="13422">MLRAFRCSIHTSRVLLHDAGVKLTFFSKPNCGLCDQAKEVIDDVFERKEFHNKAVSLEIVNITDRRNAKWWKEYCFDIPVLHIEKVGDPKSCTKILHFLEEDDISDKIRRMQSR</sequence>
<dbReference type="Proteomes" id="UP000501346">
    <property type="component" value="Chromosome ScIV"/>
</dbReference>
<evidence type="ECO:0000313" key="3">
    <source>
        <dbReference type="Proteomes" id="UP000501346"/>
    </source>
</evidence>
<comment type="similarity">
    <text evidence="1">Belongs to the glutaredoxin family.</text>
</comment>
<dbReference type="OrthoDB" id="429967at2759"/>